<accession>A0ABU7L189</accession>
<dbReference type="InterPro" id="IPR036390">
    <property type="entry name" value="WH_DNA-bd_sf"/>
</dbReference>
<dbReference type="PANTHER" id="PTHR43537">
    <property type="entry name" value="TRANSCRIPTIONAL REGULATOR, GNTR FAMILY"/>
    <property type="match status" value="1"/>
</dbReference>
<evidence type="ECO:0000313" key="6">
    <source>
        <dbReference type="Proteomes" id="UP001348641"/>
    </source>
</evidence>
<dbReference type="PRINTS" id="PR00035">
    <property type="entry name" value="HTHGNTR"/>
</dbReference>
<dbReference type="SUPFAM" id="SSF46785">
    <property type="entry name" value="Winged helix' DNA-binding domain"/>
    <property type="match status" value="1"/>
</dbReference>
<dbReference type="InterPro" id="IPR000524">
    <property type="entry name" value="Tscrpt_reg_HTH_GntR"/>
</dbReference>
<dbReference type="InterPro" id="IPR011711">
    <property type="entry name" value="GntR_C"/>
</dbReference>
<dbReference type="RefSeq" id="WP_330162080.1">
    <property type="nucleotide sequence ID" value="NZ_BAAAJA010000025.1"/>
</dbReference>
<keyword evidence="2" id="KW-0238">DNA-binding</keyword>
<evidence type="ECO:0000256" key="3">
    <source>
        <dbReference type="ARBA" id="ARBA00023163"/>
    </source>
</evidence>
<protein>
    <submittedName>
        <fullName evidence="5">FadR/GntR family transcriptional regulator</fullName>
    </submittedName>
</protein>
<dbReference type="Proteomes" id="UP001348641">
    <property type="component" value="Unassembled WGS sequence"/>
</dbReference>
<comment type="caution">
    <text evidence="5">The sequence shown here is derived from an EMBL/GenBank/DDBJ whole genome shotgun (WGS) entry which is preliminary data.</text>
</comment>
<dbReference type="SMART" id="SM00345">
    <property type="entry name" value="HTH_GNTR"/>
    <property type="match status" value="1"/>
</dbReference>
<dbReference type="SMART" id="SM00895">
    <property type="entry name" value="FCD"/>
    <property type="match status" value="1"/>
</dbReference>
<dbReference type="Pfam" id="PF00392">
    <property type="entry name" value="GntR"/>
    <property type="match status" value="1"/>
</dbReference>
<keyword evidence="3" id="KW-0804">Transcription</keyword>
<sequence>MPLASTRRTGLVDQVISQLRAQIDSGEWGVGDRIPTESELSDQLEVGRNTVREAVRALAHAGLLEIRQGAGTFVRASSELGGALRRRLERSRLRENLEVRRALEVEAARLAALRHSDEDMADIDRAMALREAAWRDRDMSAFVEADFTFHRSVVNATHNTLLIDLYDDIAQVVYASIAHTAYEQNNGATNQPSSETDGVDHSKLTEAIRSADPAAAAREATCYIDELLSLTEDGSGLSHADGAQSPR</sequence>
<dbReference type="CDD" id="cd07377">
    <property type="entry name" value="WHTH_GntR"/>
    <property type="match status" value="1"/>
</dbReference>
<name>A0ABU7L189_9ACTN</name>
<evidence type="ECO:0000313" key="5">
    <source>
        <dbReference type="EMBL" id="MEE2055318.1"/>
    </source>
</evidence>
<dbReference type="Pfam" id="PF07729">
    <property type="entry name" value="FCD"/>
    <property type="match status" value="1"/>
</dbReference>
<dbReference type="PANTHER" id="PTHR43537:SF47">
    <property type="entry name" value="REGULATORY PROTEIN GNTR HTH"/>
    <property type="match status" value="1"/>
</dbReference>
<evidence type="ECO:0000259" key="4">
    <source>
        <dbReference type="PROSITE" id="PS50949"/>
    </source>
</evidence>
<evidence type="ECO:0000256" key="2">
    <source>
        <dbReference type="ARBA" id="ARBA00023125"/>
    </source>
</evidence>
<gene>
    <name evidence="5" type="ORF">Q8A49_32965</name>
</gene>
<evidence type="ECO:0000256" key="1">
    <source>
        <dbReference type="ARBA" id="ARBA00023015"/>
    </source>
</evidence>
<proteinExistence type="predicted"/>
<organism evidence="5 6">
    <name type="scientific">Nocardiopsis tropica</name>
    <dbReference type="NCBI Taxonomy" id="109330"/>
    <lineage>
        <taxon>Bacteria</taxon>
        <taxon>Bacillati</taxon>
        <taxon>Actinomycetota</taxon>
        <taxon>Actinomycetes</taxon>
        <taxon>Streptosporangiales</taxon>
        <taxon>Nocardiopsidaceae</taxon>
        <taxon>Nocardiopsis</taxon>
    </lineage>
</organism>
<dbReference type="PROSITE" id="PS50949">
    <property type="entry name" value="HTH_GNTR"/>
    <property type="match status" value="1"/>
</dbReference>
<dbReference type="Gene3D" id="1.20.120.530">
    <property type="entry name" value="GntR ligand-binding domain-like"/>
    <property type="match status" value="1"/>
</dbReference>
<dbReference type="Gene3D" id="1.10.10.10">
    <property type="entry name" value="Winged helix-like DNA-binding domain superfamily/Winged helix DNA-binding domain"/>
    <property type="match status" value="1"/>
</dbReference>
<dbReference type="SUPFAM" id="SSF48008">
    <property type="entry name" value="GntR ligand-binding domain-like"/>
    <property type="match status" value="1"/>
</dbReference>
<reference evidence="5 6" key="1">
    <citation type="submission" date="2023-07" db="EMBL/GenBank/DDBJ databases">
        <authorList>
            <person name="Girao M."/>
            <person name="Carvalho M.F."/>
        </authorList>
    </citation>
    <scope>NUCLEOTIDE SEQUENCE [LARGE SCALE GENOMIC DNA]</scope>
    <source>
        <strain evidence="5 6">66/93</strain>
    </source>
</reference>
<dbReference type="EMBL" id="JAUUCC010000168">
    <property type="protein sequence ID" value="MEE2055318.1"/>
    <property type="molecule type" value="Genomic_DNA"/>
</dbReference>
<feature type="domain" description="HTH gntR-type" evidence="4">
    <location>
        <begin position="9"/>
        <end position="77"/>
    </location>
</feature>
<dbReference type="InterPro" id="IPR036388">
    <property type="entry name" value="WH-like_DNA-bd_sf"/>
</dbReference>
<dbReference type="InterPro" id="IPR008920">
    <property type="entry name" value="TF_FadR/GntR_C"/>
</dbReference>
<keyword evidence="1" id="KW-0805">Transcription regulation</keyword>